<proteinExistence type="predicted"/>
<dbReference type="InterPro" id="IPR024129">
    <property type="entry name" value="Sphingomy_SMPD4"/>
</dbReference>
<dbReference type="PANTHER" id="PTHR12988">
    <property type="entry name" value="SPHINGOMYELIN PHOSPHODIESTERASE 4"/>
    <property type="match status" value="1"/>
</dbReference>
<name>A0A7S2ZQ50_9RHOD</name>
<comment type="subcellular location">
    <subcellularLocation>
        <location evidence="1">Membrane</location>
        <topology evidence="1">Single-pass membrane protein</topology>
    </subcellularLocation>
</comment>
<evidence type="ECO:0000256" key="1">
    <source>
        <dbReference type="ARBA" id="ARBA00004167"/>
    </source>
</evidence>
<reference evidence="6" key="1">
    <citation type="submission" date="2021-01" db="EMBL/GenBank/DDBJ databases">
        <authorList>
            <person name="Corre E."/>
            <person name="Pelletier E."/>
            <person name="Niang G."/>
            <person name="Scheremetjew M."/>
            <person name="Finn R."/>
            <person name="Kale V."/>
            <person name="Holt S."/>
            <person name="Cochrane G."/>
            <person name="Meng A."/>
            <person name="Brown T."/>
            <person name="Cohen L."/>
        </authorList>
    </citation>
    <scope>NUCLEOTIDE SEQUENCE</scope>
    <source>
        <strain evidence="6">CCMP 769</strain>
    </source>
</reference>
<gene>
    <name evidence="6" type="ORF">RMAR00112_LOCUS13865</name>
</gene>
<dbReference type="PANTHER" id="PTHR12988:SF6">
    <property type="entry name" value="SPHINGOMYELIN PHOSPHODIESTERASE 4"/>
    <property type="match status" value="1"/>
</dbReference>
<evidence type="ECO:0000256" key="3">
    <source>
        <dbReference type="ARBA" id="ARBA00022989"/>
    </source>
</evidence>
<keyword evidence="4 5" id="KW-0472">Membrane</keyword>
<dbReference type="GO" id="GO:0046513">
    <property type="term" value="P:ceramide biosynthetic process"/>
    <property type="evidence" value="ECO:0007669"/>
    <property type="project" value="TreeGrafter"/>
</dbReference>
<dbReference type="AlphaFoldDB" id="A0A7S2ZQ50"/>
<evidence type="ECO:0000256" key="4">
    <source>
        <dbReference type="ARBA" id="ARBA00023136"/>
    </source>
</evidence>
<accession>A0A7S2ZQ50</accession>
<organism evidence="6">
    <name type="scientific">Rhodosorus marinus</name>
    <dbReference type="NCBI Taxonomy" id="101924"/>
    <lineage>
        <taxon>Eukaryota</taxon>
        <taxon>Rhodophyta</taxon>
        <taxon>Stylonematophyceae</taxon>
        <taxon>Stylonematales</taxon>
        <taxon>Stylonemataceae</taxon>
        <taxon>Rhodosorus</taxon>
    </lineage>
</organism>
<sequence length="712" mass="78278">MMKSSVMRVVGRARTGGGTMDMEAEYGGQGNAEFKDGEGIREQLIEILRDGSELPSGCDWDRLGFALGRVISGEEEFRPVYEGFPRLMLKIFGFGDEGWLEDASRVQSKDRDAVLKVLLPNGPLHRLVCATAPEYTFEFPVSNLPLSTQNDINTIRQQHPIPGSESDRTNLDPYLSQNGKYLPRVSAGVLGDRDPSQLNSSLLSWFCWMRLSNSGSLLTLSCYEYFLLCMCSSPLWRGRSGSSGMSGRRRTRSSLLPSRRAVFNYLFSSYANFFAPKDHSDRAGQGPAYGKLFLAASLEFFCRAPLSSNDPPTSGTMDALTILALHVQPRTPLEATEALPKRAELYALRNGPKLADPQLTGSIGLATMRKSVASELRYLGAEAEGLWSASSTSGSAVLISFMRSTSLFIVPWNQHARSLAEKRTLPRRSRSRGVAASALEYLPPSIGDRINDLQDSAASRVGRDSGELDIGEWAEVISHLDLEITYVLPRFTERAAKLSLGATEDGSHLLELLSEAFSPRPIANALASARSTFSGPWYSSDSESNLRELATQISSYMRQSHHAVDNFTHKRTDLNGLACALGVALSIPGAGSYTLQGFQRGLLDRGRKAGNASERVRKVLEPEHEDVEVMRKQVALGQRKFSNRDVEFIGGPWDLPPFSYELASLLPPLYALSIEMSARFHVDVNLRFLASYHAIGTICVVLSLAILLLLNS</sequence>
<dbReference type="GO" id="GO:0050290">
    <property type="term" value="F:sphingomyelin phosphodiesterase D activity"/>
    <property type="evidence" value="ECO:0007669"/>
    <property type="project" value="InterPro"/>
</dbReference>
<keyword evidence="3 5" id="KW-1133">Transmembrane helix</keyword>
<dbReference type="EMBL" id="HBHW01017977">
    <property type="protein sequence ID" value="CAE0045889.1"/>
    <property type="molecule type" value="Transcribed_RNA"/>
</dbReference>
<evidence type="ECO:0000313" key="6">
    <source>
        <dbReference type="EMBL" id="CAE0045889.1"/>
    </source>
</evidence>
<dbReference type="GO" id="GO:0006685">
    <property type="term" value="P:sphingomyelin catabolic process"/>
    <property type="evidence" value="ECO:0007669"/>
    <property type="project" value="TreeGrafter"/>
</dbReference>
<dbReference type="GO" id="GO:0046475">
    <property type="term" value="P:glycerophospholipid catabolic process"/>
    <property type="evidence" value="ECO:0007669"/>
    <property type="project" value="TreeGrafter"/>
</dbReference>
<keyword evidence="2 5" id="KW-0812">Transmembrane</keyword>
<evidence type="ECO:0000256" key="5">
    <source>
        <dbReference type="SAM" id="Phobius"/>
    </source>
</evidence>
<evidence type="ECO:0000256" key="2">
    <source>
        <dbReference type="ARBA" id="ARBA00022692"/>
    </source>
</evidence>
<protein>
    <submittedName>
        <fullName evidence="6">Uncharacterized protein</fullName>
    </submittedName>
</protein>
<dbReference type="GO" id="GO:0016020">
    <property type="term" value="C:membrane"/>
    <property type="evidence" value="ECO:0007669"/>
    <property type="project" value="UniProtKB-SubCell"/>
</dbReference>
<feature type="transmembrane region" description="Helical" evidence="5">
    <location>
        <begin position="689"/>
        <end position="710"/>
    </location>
</feature>